<reference evidence="3" key="1">
    <citation type="submission" date="2021-07" db="EMBL/GenBank/DDBJ databases">
        <title>Elsinoe batatas strain:CRI-CJ2 Genome sequencing and assembly.</title>
        <authorList>
            <person name="Huang L."/>
        </authorList>
    </citation>
    <scope>NUCLEOTIDE SEQUENCE</scope>
    <source>
        <strain evidence="3">CRI-CJ2</strain>
    </source>
</reference>
<gene>
    <name evidence="3" type="ORF">KVT40_008965</name>
</gene>
<keyword evidence="2" id="KW-1133">Transmembrane helix</keyword>
<dbReference type="OrthoDB" id="10400148at2759"/>
<accession>A0A8K0KU91</accession>
<dbReference type="AlphaFoldDB" id="A0A8K0KU91"/>
<feature type="transmembrane region" description="Helical" evidence="2">
    <location>
        <begin position="120"/>
        <end position="153"/>
    </location>
</feature>
<comment type="caution">
    <text evidence="3">The sequence shown here is derived from an EMBL/GenBank/DDBJ whole genome shotgun (WGS) entry which is preliminary data.</text>
</comment>
<keyword evidence="4" id="KW-1185">Reference proteome</keyword>
<evidence type="ECO:0000256" key="2">
    <source>
        <dbReference type="SAM" id="Phobius"/>
    </source>
</evidence>
<evidence type="ECO:0000313" key="3">
    <source>
        <dbReference type="EMBL" id="KAG8623989.1"/>
    </source>
</evidence>
<feature type="compositionally biased region" description="Basic and acidic residues" evidence="1">
    <location>
        <begin position="166"/>
        <end position="183"/>
    </location>
</feature>
<keyword evidence="2" id="KW-0812">Transmembrane</keyword>
<proteinExistence type="predicted"/>
<name>A0A8K0KU91_9PEZI</name>
<feature type="transmembrane region" description="Helical" evidence="2">
    <location>
        <begin position="75"/>
        <end position="100"/>
    </location>
</feature>
<feature type="region of interest" description="Disordered" evidence="1">
    <location>
        <begin position="166"/>
        <end position="198"/>
    </location>
</feature>
<organism evidence="3 4">
    <name type="scientific">Elsinoe batatas</name>
    <dbReference type="NCBI Taxonomy" id="2601811"/>
    <lineage>
        <taxon>Eukaryota</taxon>
        <taxon>Fungi</taxon>
        <taxon>Dikarya</taxon>
        <taxon>Ascomycota</taxon>
        <taxon>Pezizomycotina</taxon>
        <taxon>Dothideomycetes</taxon>
        <taxon>Dothideomycetidae</taxon>
        <taxon>Myriangiales</taxon>
        <taxon>Elsinoaceae</taxon>
        <taxon>Elsinoe</taxon>
    </lineage>
</organism>
<dbReference type="EMBL" id="JAESVG020000010">
    <property type="protein sequence ID" value="KAG8623989.1"/>
    <property type="molecule type" value="Genomic_DNA"/>
</dbReference>
<dbReference type="Proteomes" id="UP000809789">
    <property type="component" value="Unassembled WGS sequence"/>
</dbReference>
<evidence type="ECO:0000256" key="1">
    <source>
        <dbReference type="SAM" id="MobiDB-lite"/>
    </source>
</evidence>
<evidence type="ECO:0000313" key="4">
    <source>
        <dbReference type="Proteomes" id="UP000809789"/>
    </source>
</evidence>
<protein>
    <submittedName>
        <fullName evidence="3">Uncharacterized protein</fullName>
    </submittedName>
</protein>
<keyword evidence="2" id="KW-0472">Membrane</keyword>
<sequence>MSRTIPKIFSKASSRASNISQATTVLPSYASATAPRAAPTSPPRASPISDSTWRDIEYVQARTRRRESKKQFRRCVGFSMLLDIALFSGLIALTCMAFLGPIAMAKDEATEEKRANQLSFALVIEVLIMGAGFVLLVLIGLVAQLVYCIKGCFSRSAAKERRRQIEIQEHEARQERLRGDIHPTRRPASSSTGGSDIEMRSIDYDSTSIGAPPATAWPMV</sequence>